<dbReference type="EMBL" id="SDKK01000081">
    <property type="protein sequence ID" value="TYC48754.1"/>
    <property type="molecule type" value="Genomic_DNA"/>
</dbReference>
<organism evidence="1 2">
    <name type="scientific">Zoogloea oleivorans</name>
    <dbReference type="NCBI Taxonomy" id="1552750"/>
    <lineage>
        <taxon>Bacteria</taxon>
        <taxon>Pseudomonadati</taxon>
        <taxon>Pseudomonadota</taxon>
        <taxon>Betaproteobacteria</taxon>
        <taxon>Rhodocyclales</taxon>
        <taxon>Zoogloeaceae</taxon>
        <taxon>Zoogloea</taxon>
    </lineage>
</organism>
<reference evidence="1 2" key="1">
    <citation type="submission" date="2019-01" db="EMBL/GenBank/DDBJ databases">
        <title>Zoogloea oleivorans genome sequencing and assembly.</title>
        <authorList>
            <person name="Tancsics A."/>
            <person name="Farkas M."/>
            <person name="Kriszt B."/>
            <person name="Maroti G."/>
            <person name="Horvath B."/>
        </authorList>
    </citation>
    <scope>NUCLEOTIDE SEQUENCE [LARGE SCALE GENOMIC DNA]</scope>
    <source>
        <strain evidence="1 2">Buc</strain>
    </source>
</reference>
<protein>
    <submittedName>
        <fullName evidence="1">Uncharacterized protein</fullName>
    </submittedName>
</protein>
<evidence type="ECO:0000313" key="1">
    <source>
        <dbReference type="EMBL" id="TYC48754.1"/>
    </source>
</evidence>
<dbReference type="Proteomes" id="UP000389128">
    <property type="component" value="Unassembled WGS sequence"/>
</dbReference>
<evidence type="ECO:0000313" key="2">
    <source>
        <dbReference type="Proteomes" id="UP000389128"/>
    </source>
</evidence>
<gene>
    <name evidence="1" type="ORF">ETQ85_25760</name>
</gene>
<name>A0A6C2C4J2_9RHOO</name>
<dbReference type="RefSeq" id="WP_148581838.1">
    <property type="nucleotide sequence ID" value="NZ_SDKK01000081.1"/>
</dbReference>
<sequence>MKNKQITEALENINENLNQLPVTRSVTFSVDAFDVIKTIQRMMMAETNKDISVNRVFSLVICHYGKIIKEGSL</sequence>
<accession>A0A6C2C4J2</accession>
<comment type="caution">
    <text evidence="1">The sequence shown here is derived from an EMBL/GenBank/DDBJ whole genome shotgun (WGS) entry which is preliminary data.</text>
</comment>
<dbReference type="AlphaFoldDB" id="A0A6C2C4J2"/>
<proteinExistence type="predicted"/>
<keyword evidence="2" id="KW-1185">Reference proteome</keyword>